<dbReference type="Pfam" id="PF00687">
    <property type="entry name" value="Ribosomal_L1"/>
    <property type="match status" value="1"/>
</dbReference>
<dbReference type="Gene3D" id="3.30.190.20">
    <property type="match status" value="1"/>
</dbReference>
<dbReference type="GO" id="GO:0006417">
    <property type="term" value="P:regulation of translation"/>
    <property type="evidence" value="ECO:0007669"/>
    <property type="project" value="UniProtKB-KW"/>
</dbReference>
<comment type="caution">
    <text evidence="7">The sequence shown here is derived from an EMBL/GenBank/DDBJ whole genome shotgun (WGS) entry which is preliminary data.</text>
</comment>
<evidence type="ECO:0000256" key="6">
    <source>
        <dbReference type="RuleBase" id="RU000659"/>
    </source>
</evidence>
<keyword evidence="3" id="KW-0810">Translation regulation</keyword>
<dbReference type="Proteomes" id="UP000177042">
    <property type="component" value="Unassembled WGS sequence"/>
</dbReference>
<name>A0A1F5J8P3_9BACT</name>
<dbReference type="InterPro" id="IPR028364">
    <property type="entry name" value="Ribosomal_uL1/biogenesis"/>
</dbReference>
<dbReference type="PANTHER" id="PTHR36427">
    <property type="entry name" value="54S RIBOSOMAL PROTEIN L1, MITOCHONDRIAL"/>
    <property type="match status" value="1"/>
</dbReference>
<dbReference type="GO" id="GO:0005840">
    <property type="term" value="C:ribosome"/>
    <property type="evidence" value="ECO:0007669"/>
    <property type="project" value="UniProtKB-KW"/>
</dbReference>
<organism evidence="7 8">
    <name type="scientific">Candidatus Daviesbacteria bacterium RIFCSPHIGHO2_02_FULL_39_12</name>
    <dbReference type="NCBI Taxonomy" id="1797770"/>
    <lineage>
        <taxon>Bacteria</taxon>
        <taxon>Candidatus Daviesiibacteriota</taxon>
    </lineage>
</organism>
<protein>
    <recommendedName>
        <fullName evidence="6">Ribosomal protein</fullName>
    </recommendedName>
</protein>
<evidence type="ECO:0000256" key="1">
    <source>
        <dbReference type="ARBA" id="ARBA00010531"/>
    </source>
</evidence>
<dbReference type="EMBL" id="MFCX01000036">
    <property type="protein sequence ID" value="OGE24959.1"/>
    <property type="molecule type" value="Genomic_DNA"/>
</dbReference>
<keyword evidence="4 6" id="KW-0689">Ribosomal protein</keyword>
<gene>
    <name evidence="7" type="ORF">A3C26_00445</name>
</gene>
<keyword evidence="5 6" id="KW-0687">Ribonucleoprotein</keyword>
<keyword evidence="2" id="KW-0678">Repressor</keyword>
<reference evidence="7 8" key="1">
    <citation type="journal article" date="2016" name="Nat. Commun.">
        <title>Thousands of microbial genomes shed light on interconnected biogeochemical processes in an aquifer system.</title>
        <authorList>
            <person name="Anantharaman K."/>
            <person name="Brown C.T."/>
            <person name="Hug L.A."/>
            <person name="Sharon I."/>
            <person name="Castelle C.J."/>
            <person name="Probst A.J."/>
            <person name="Thomas B.C."/>
            <person name="Singh A."/>
            <person name="Wilkins M.J."/>
            <person name="Karaoz U."/>
            <person name="Brodie E.L."/>
            <person name="Williams K.H."/>
            <person name="Hubbard S.S."/>
            <person name="Banfield J.F."/>
        </authorList>
    </citation>
    <scope>NUCLEOTIDE SEQUENCE [LARGE SCALE GENOMIC DNA]</scope>
</reference>
<sequence>MGDESVIESINKGKVDFDLVITTPEWMPKLAKVAKNLGPRGLMPNPKNGTITDALKKTVESFQAGKTEYKTESKAAVIHIGLGKLNQPTEQLAANVKTLLATIGKTKIKKVTLSPTMGPGVKVDLSGL</sequence>
<evidence type="ECO:0000313" key="8">
    <source>
        <dbReference type="Proteomes" id="UP000177042"/>
    </source>
</evidence>
<comment type="similarity">
    <text evidence="1 6">Belongs to the universal ribosomal protein uL1 family.</text>
</comment>
<evidence type="ECO:0000256" key="3">
    <source>
        <dbReference type="ARBA" id="ARBA00022845"/>
    </source>
</evidence>
<evidence type="ECO:0000313" key="7">
    <source>
        <dbReference type="EMBL" id="OGE24959.1"/>
    </source>
</evidence>
<accession>A0A1F5J8P3</accession>
<dbReference type="InterPro" id="IPR016095">
    <property type="entry name" value="Ribosomal_uL1_3-a/b-sand"/>
</dbReference>
<dbReference type="PROSITE" id="PS01199">
    <property type="entry name" value="RIBOSOMAL_L1"/>
    <property type="match status" value="1"/>
</dbReference>
<dbReference type="InterPro" id="IPR023674">
    <property type="entry name" value="Ribosomal_uL1-like"/>
</dbReference>
<evidence type="ECO:0000256" key="4">
    <source>
        <dbReference type="ARBA" id="ARBA00022980"/>
    </source>
</evidence>
<proteinExistence type="inferred from homology"/>
<dbReference type="SUPFAM" id="SSF56808">
    <property type="entry name" value="Ribosomal protein L1"/>
    <property type="match status" value="1"/>
</dbReference>
<dbReference type="Gene3D" id="3.40.50.790">
    <property type="match status" value="1"/>
</dbReference>
<dbReference type="InterPro" id="IPR023673">
    <property type="entry name" value="Ribosomal_uL1_CS"/>
</dbReference>
<dbReference type="PANTHER" id="PTHR36427:SF3">
    <property type="entry name" value="LARGE RIBOSOMAL SUBUNIT PROTEIN UL1M"/>
    <property type="match status" value="1"/>
</dbReference>
<evidence type="ECO:0000256" key="5">
    <source>
        <dbReference type="ARBA" id="ARBA00023274"/>
    </source>
</evidence>
<dbReference type="GO" id="GO:1990904">
    <property type="term" value="C:ribonucleoprotein complex"/>
    <property type="evidence" value="ECO:0007669"/>
    <property type="project" value="UniProtKB-KW"/>
</dbReference>
<evidence type="ECO:0000256" key="2">
    <source>
        <dbReference type="ARBA" id="ARBA00022491"/>
    </source>
</evidence>
<dbReference type="CDD" id="cd00403">
    <property type="entry name" value="Ribosomal_L1"/>
    <property type="match status" value="1"/>
</dbReference>
<dbReference type="AlphaFoldDB" id="A0A1F5J8P3"/>